<evidence type="ECO:0000259" key="9">
    <source>
        <dbReference type="Pfam" id="PF00082"/>
    </source>
</evidence>
<keyword evidence="11" id="KW-1185">Reference proteome</keyword>
<evidence type="ECO:0000256" key="8">
    <source>
        <dbReference type="SAM" id="MobiDB-lite"/>
    </source>
</evidence>
<dbReference type="PROSITE" id="PS00136">
    <property type="entry name" value="SUBTILASE_ASP"/>
    <property type="match status" value="1"/>
</dbReference>
<evidence type="ECO:0000313" key="10">
    <source>
        <dbReference type="EMBL" id="ELZ42649.1"/>
    </source>
</evidence>
<gene>
    <name evidence="10" type="ORF">C463_10655</name>
</gene>
<dbReference type="PANTHER" id="PTHR43806:SF11">
    <property type="entry name" value="CEREVISIN-RELATED"/>
    <property type="match status" value="1"/>
</dbReference>
<feature type="compositionally biased region" description="Basic and acidic residues" evidence="8">
    <location>
        <begin position="48"/>
        <end position="57"/>
    </location>
</feature>
<dbReference type="InterPro" id="IPR036852">
    <property type="entry name" value="Peptidase_S8/S53_dom_sf"/>
</dbReference>
<evidence type="ECO:0000256" key="7">
    <source>
        <dbReference type="RuleBase" id="RU003355"/>
    </source>
</evidence>
<keyword evidence="4 6" id="KW-0720">Serine protease</keyword>
<keyword evidence="3 6" id="KW-0378">Hydrolase</keyword>
<dbReference type="PROSITE" id="PS00137">
    <property type="entry name" value="SUBTILASE_HIS"/>
    <property type="match status" value="1"/>
</dbReference>
<name>M0E8E7_9EURY</name>
<evidence type="ECO:0000256" key="5">
    <source>
        <dbReference type="PIRSR" id="PIRSR615500-1"/>
    </source>
</evidence>
<feature type="active site" description="Charge relay system" evidence="5 6">
    <location>
        <position position="442"/>
    </location>
</feature>
<feature type="region of interest" description="Disordered" evidence="8">
    <location>
        <begin position="1215"/>
        <end position="1250"/>
    </location>
</feature>
<dbReference type="InterPro" id="IPR015500">
    <property type="entry name" value="Peptidase_S8_subtilisin-rel"/>
</dbReference>
<dbReference type="PRINTS" id="PR00723">
    <property type="entry name" value="SUBTILISIN"/>
</dbReference>
<dbReference type="GO" id="GO:0004252">
    <property type="term" value="F:serine-type endopeptidase activity"/>
    <property type="evidence" value="ECO:0007669"/>
    <property type="project" value="UniProtKB-UniRule"/>
</dbReference>
<dbReference type="PROSITE" id="PS51892">
    <property type="entry name" value="SUBTILASE"/>
    <property type="match status" value="1"/>
</dbReference>
<dbReference type="Proteomes" id="UP000011586">
    <property type="component" value="Unassembled WGS sequence"/>
</dbReference>
<dbReference type="STRING" id="1227465.C463_10655"/>
<evidence type="ECO:0000256" key="4">
    <source>
        <dbReference type="ARBA" id="ARBA00022825"/>
    </source>
</evidence>
<dbReference type="InterPro" id="IPR022398">
    <property type="entry name" value="Peptidase_S8_His-AS"/>
</dbReference>
<dbReference type="Pfam" id="PF00082">
    <property type="entry name" value="Peptidase_S8"/>
    <property type="match status" value="1"/>
</dbReference>
<dbReference type="PANTHER" id="PTHR43806">
    <property type="entry name" value="PEPTIDASE S8"/>
    <property type="match status" value="1"/>
</dbReference>
<dbReference type="InterPro" id="IPR000209">
    <property type="entry name" value="Peptidase_S8/S53_dom"/>
</dbReference>
<feature type="region of interest" description="Disordered" evidence="8">
    <location>
        <begin position="1"/>
        <end position="67"/>
    </location>
</feature>
<reference evidence="10 11" key="1">
    <citation type="journal article" date="2014" name="PLoS Genet.">
        <title>Phylogenetically driven sequencing of extremely halophilic archaea reveals strategies for static and dynamic osmo-response.</title>
        <authorList>
            <person name="Becker E.A."/>
            <person name="Seitzer P.M."/>
            <person name="Tritt A."/>
            <person name="Larsen D."/>
            <person name="Krusor M."/>
            <person name="Yao A.I."/>
            <person name="Wu D."/>
            <person name="Madern D."/>
            <person name="Eisen J.A."/>
            <person name="Darling A.E."/>
            <person name="Facciotti M.T."/>
        </authorList>
    </citation>
    <scope>NUCLEOTIDE SEQUENCE [LARGE SCALE GENOMIC DNA]</scope>
    <source>
        <strain evidence="10 11">DSM 19288</strain>
    </source>
</reference>
<dbReference type="EMBL" id="AOJK01000051">
    <property type="protein sequence ID" value="ELZ42649.1"/>
    <property type="molecule type" value="Genomic_DNA"/>
</dbReference>
<keyword evidence="2 6" id="KW-0645">Protease</keyword>
<evidence type="ECO:0000256" key="3">
    <source>
        <dbReference type="ARBA" id="ARBA00022801"/>
    </source>
</evidence>
<feature type="domain" description="Peptidase S8/S53" evidence="9">
    <location>
        <begin position="231"/>
        <end position="494"/>
    </location>
</feature>
<comment type="similarity">
    <text evidence="1 6 7">Belongs to the peptidase S8 family.</text>
</comment>
<dbReference type="GO" id="GO:0006508">
    <property type="term" value="P:proteolysis"/>
    <property type="evidence" value="ECO:0007669"/>
    <property type="project" value="UniProtKB-KW"/>
</dbReference>
<protein>
    <submittedName>
        <fullName evidence="10">Peptidase S8 and S53 subtilisin kexin sedolisin</fullName>
    </submittedName>
</protein>
<proteinExistence type="inferred from homology"/>
<dbReference type="SUPFAM" id="SSF52743">
    <property type="entry name" value="Subtilisin-like"/>
    <property type="match status" value="1"/>
</dbReference>
<evidence type="ECO:0000313" key="11">
    <source>
        <dbReference type="Proteomes" id="UP000011586"/>
    </source>
</evidence>
<evidence type="ECO:0000256" key="1">
    <source>
        <dbReference type="ARBA" id="ARBA00011073"/>
    </source>
</evidence>
<feature type="region of interest" description="Disordered" evidence="8">
    <location>
        <begin position="1366"/>
        <end position="1392"/>
    </location>
</feature>
<feature type="non-terminal residue" evidence="10">
    <location>
        <position position="1392"/>
    </location>
</feature>
<feature type="active site" description="Charge relay system" evidence="5 6">
    <location>
        <position position="271"/>
    </location>
</feature>
<dbReference type="PROSITE" id="PS00138">
    <property type="entry name" value="SUBTILASE_SER"/>
    <property type="match status" value="1"/>
</dbReference>
<dbReference type="InterPro" id="IPR023827">
    <property type="entry name" value="Peptidase_S8_Asp-AS"/>
</dbReference>
<evidence type="ECO:0000256" key="2">
    <source>
        <dbReference type="ARBA" id="ARBA00022670"/>
    </source>
</evidence>
<feature type="active site" description="Charge relay system" evidence="5 6">
    <location>
        <position position="240"/>
    </location>
</feature>
<sequence>MAAPALAAGPSPPQADGAHDGASVESTAVTDGGTDAPSATDDGGGTTDLRRTNETENRSANGTDATGHTITLVTGETVHLTETADGWSVTSQADSSIRVVEAGGSTYVYPSDVDFSVYDRKLFNVDLLVEQALTDAETDAIPVIVNVGGESSSAVGAMDAISGFSNARSLESIGASAVTVDKRAGATALDRLDREYGLESVHLDYNVEVSLNTSVEAIAADQARQQYGVNGSNVTVAVLDTGVDADHPDLDDAVVDQVDFTGDGKGDRFGHGTHVAGTVAGDGSVDGNFTGVAPGADVMDLKVLGDDGSGSISQVIDGIDYAATNDADVISMSLGGPGDIDDPIVEAVNEAEANGAVVVAAAGNIGPDRRTIGSPALAPSSIAVGATSASTGELAEFSSRGPTTAGLVKPDLVAPGVDITAANAGGTADGDTDPYVEYSGTSMATPHVSGVVAMMLDADPDATPDRVRNTLLSTTDAPVGDAGSPTDAFAQGTGQVNASDAVSPDLILTNASESLGVVGDEPHINRTLTLKNPTEDAVELLVEPSMTDVTDGTASETPWVERDRVELNASESATLNYSVATDVDGGSYAGEIVFVENRTDDQHRAVFGFVSGKRVTIEKTAFSDRGSVEGDPVWIASGDETTATNIGPDGKATFLGTGDKYVVHSAGFDEEANQPISTAEWVNVSQTQSVTLNESETVPVTLNGSAFEDGVRSVQVTPSAQFRVENSFTTWSGPYASTNVKTVRFTPDSRVNASVAHTLAPSSQHQSGADLDVDDVYYDVYHVLDVTDPVEYVVQPDEFATVNSSYRRSAKGEDYGIFLYSSSNRYDDAISSGYVWDVGGRDSQQVHLSGTADIAVNARTNSGDFWQIDRYENPSGGEEFEAAFQRLPATGDVSLTLGPNSLDVHGVFAADQPPHRLDYRALEEDNEAYLDNPYAVTVNGDVVANGTSQGSFSKLIDMGLTDGDEVGVSMLGRNSNGVLSTETRTTTLVTYDETGDSDNTPPAIESVEVADADQYNRVDAGNVTIRVDVDSSDGVNDSAARILTAPGDVDNPAFAHETVNPNGTWNEHDVTVTTEGNLQELEATVNASDYDGTLHFATLVADTGGDAYYTETRNAFHVGTVPTLDGGSGGDDGSTATETITGELTTADGDPAAERSVIVNRRDTGEFLYEWVETEADGSFAVEVESGGVYDLTYLEADRSQEGFERNGNVDIQNIGTVDLSGSDTTTTAPDSVASSDTSEGVTPSVGTSDTADAALINTTNSSLGTVEVERGHPLVVDVVNESGTPVQAASVEYRDAAPDEFFGTGYRIQTNADGVPISPDDVFGLEMNGSTDVSVSPPPLPRLNQTAAETSVTVDGETRTTVTLDERSPSAGEPIVRRSGPMFPAAATTTA</sequence>
<evidence type="ECO:0000256" key="6">
    <source>
        <dbReference type="PROSITE-ProRule" id="PRU01240"/>
    </source>
</evidence>
<dbReference type="InterPro" id="IPR023828">
    <property type="entry name" value="Peptidase_S8_Ser-AS"/>
</dbReference>
<dbReference type="InterPro" id="IPR050131">
    <property type="entry name" value="Peptidase_S8_subtilisin-like"/>
</dbReference>
<dbReference type="Gene3D" id="3.40.50.200">
    <property type="entry name" value="Peptidase S8/S53 domain"/>
    <property type="match status" value="1"/>
</dbReference>
<feature type="compositionally biased region" description="Polar residues" evidence="8">
    <location>
        <begin position="58"/>
        <end position="67"/>
    </location>
</feature>
<accession>M0E8E7</accession>
<comment type="caution">
    <text evidence="10">The sequence shown here is derived from an EMBL/GenBank/DDBJ whole genome shotgun (WGS) entry which is preliminary data.</text>
</comment>
<organism evidence="10 11">
    <name type="scientific">Halorubrum californiense DSM 19288</name>
    <dbReference type="NCBI Taxonomy" id="1227465"/>
    <lineage>
        <taxon>Archaea</taxon>
        <taxon>Methanobacteriati</taxon>
        <taxon>Methanobacteriota</taxon>
        <taxon>Stenosarchaea group</taxon>
        <taxon>Halobacteria</taxon>
        <taxon>Halobacteriales</taxon>
        <taxon>Haloferacaceae</taxon>
        <taxon>Halorubrum</taxon>
    </lineage>
</organism>